<organism evidence="2 3">
    <name type="scientific">Emticicia agri</name>
    <dbReference type="NCBI Taxonomy" id="2492393"/>
    <lineage>
        <taxon>Bacteria</taxon>
        <taxon>Pseudomonadati</taxon>
        <taxon>Bacteroidota</taxon>
        <taxon>Cytophagia</taxon>
        <taxon>Cytophagales</taxon>
        <taxon>Leadbetterellaceae</taxon>
        <taxon>Emticicia</taxon>
    </lineage>
</organism>
<keyword evidence="3" id="KW-1185">Reference proteome</keyword>
<keyword evidence="1" id="KW-0732">Signal</keyword>
<sequence length="116" mass="13077">MKKLLLLFATLLISLNSMALSFPHNSYGQKRILNQAGNKSVALTEVQAIKTSLTTIETKCEESATEQSFVEMFASYIISLFTEKLFQNKSIAFESFEKAKFECFAIKQDFDCQVIG</sequence>
<feature type="chain" id="PRO_5020675307" evidence="1">
    <location>
        <begin position="20"/>
        <end position="116"/>
    </location>
</feature>
<dbReference type="OrthoDB" id="964934at2"/>
<dbReference type="EMBL" id="SEWF01000017">
    <property type="protein sequence ID" value="RYU95155.1"/>
    <property type="molecule type" value="Genomic_DNA"/>
</dbReference>
<reference evidence="2 3" key="1">
    <citation type="submission" date="2019-02" db="EMBL/GenBank/DDBJ databases">
        <title>Bacterial novel species Emticicia sp. 17J42-9 isolated from soil.</title>
        <authorList>
            <person name="Jung H.-Y."/>
        </authorList>
    </citation>
    <scope>NUCLEOTIDE SEQUENCE [LARGE SCALE GENOMIC DNA]</scope>
    <source>
        <strain evidence="2 3">17J42-9</strain>
    </source>
</reference>
<evidence type="ECO:0000256" key="1">
    <source>
        <dbReference type="SAM" id="SignalP"/>
    </source>
</evidence>
<protein>
    <submittedName>
        <fullName evidence="2">Uncharacterized protein</fullName>
    </submittedName>
</protein>
<dbReference type="AlphaFoldDB" id="A0A4Q5LZL8"/>
<proteinExistence type="predicted"/>
<feature type="signal peptide" evidence="1">
    <location>
        <begin position="1"/>
        <end position="19"/>
    </location>
</feature>
<evidence type="ECO:0000313" key="2">
    <source>
        <dbReference type="EMBL" id="RYU95155.1"/>
    </source>
</evidence>
<dbReference type="RefSeq" id="WP_130021404.1">
    <property type="nucleotide sequence ID" value="NZ_SEWF01000017.1"/>
</dbReference>
<name>A0A4Q5LZL8_9BACT</name>
<evidence type="ECO:0000313" key="3">
    <source>
        <dbReference type="Proteomes" id="UP000293162"/>
    </source>
</evidence>
<comment type="caution">
    <text evidence="2">The sequence shown here is derived from an EMBL/GenBank/DDBJ whole genome shotgun (WGS) entry which is preliminary data.</text>
</comment>
<dbReference type="Proteomes" id="UP000293162">
    <property type="component" value="Unassembled WGS sequence"/>
</dbReference>
<accession>A0A4Q5LZL8</accession>
<gene>
    <name evidence="2" type="ORF">EWM59_12960</name>
</gene>